<evidence type="ECO:0000256" key="1">
    <source>
        <dbReference type="ARBA" id="ARBA00007362"/>
    </source>
</evidence>
<dbReference type="EMBL" id="JAHLQK010000001">
    <property type="protein sequence ID" value="MBU5675362.1"/>
    <property type="molecule type" value="Genomic_DNA"/>
</dbReference>
<evidence type="ECO:0000256" key="2">
    <source>
        <dbReference type="SAM" id="Phobius"/>
    </source>
</evidence>
<comment type="caution">
    <text evidence="4">The sequence shown here is derived from an EMBL/GenBank/DDBJ whole genome shotgun (WGS) entry which is preliminary data.</text>
</comment>
<evidence type="ECO:0000313" key="5">
    <source>
        <dbReference type="Proteomes" id="UP000779508"/>
    </source>
</evidence>
<feature type="transmembrane region" description="Helical" evidence="2">
    <location>
        <begin position="151"/>
        <end position="170"/>
    </location>
</feature>
<sequence length="305" mass="33319">MGIRQKTKGVVYAVVSAITLGILPIFATLAYKGGASSITVVFYRFLFSTIILFVYFLIKKVSFKINKEIIPSMIFASLIGYAATALTLFSSFTYISPGLATILHFIYPSLVIFLSFILFKESLSTIKVVSLILSIGGIYILVGFGDVNHNFTGVILALASGAFYSIYILSIAHSKIKNIESLLLTFYVSLFSSIGIVLFGIITKTISFEIQFISLVPTVFIAVSSIYGLVTFIIAVKLIGSSNTSILSTFEPITSIVLSTIIFKEKITINIILGTILIVMSIYGIIKEQLKANKENSISEHSNVM</sequence>
<feature type="transmembrane region" description="Helical" evidence="2">
    <location>
        <begin position="37"/>
        <end position="58"/>
    </location>
</feature>
<gene>
    <name evidence="4" type="ORF">KQI88_02895</name>
</gene>
<dbReference type="RefSeq" id="WP_216414847.1">
    <property type="nucleotide sequence ID" value="NZ_JAHLQK010000001.1"/>
</dbReference>
<feature type="transmembrane region" description="Helical" evidence="2">
    <location>
        <begin position="126"/>
        <end position="145"/>
    </location>
</feature>
<protein>
    <submittedName>
        <fullName evidence="4">DMT family transporter</fullName>
    </submittedName>
</protein>
<dbReference type="Pfam" id="PF00892">
    <property type="entry name" value="EamA"/>
    <property type="match status" value="2"/>
</dbReference>
<dbReference type="PANTHER" id="PTHR22911">
    <property type="entry name" value="ACYL-MALONYL CONDENSING ENZYME-RELATED"/>
    <property type="match status" value="1"/>
</dbReference>
<feature type="transmembrane region" description="Helical" evidence="2">
    <location>
        <begin position="269"/>
        <end position="286"/>
    </location>
</feature>
<evidence type="ECO:0000259" key="3">
    <source>
        <dbReference type="Pfam" id="PF00892"/>
    </source>
</evidence>
<keyword evidence="2" id="KW-0812">Transmembrane</keyword>
<feature type="transmembrane region" description="Helical" evidence="2">
    <location>
        <begin position="101"/>
        <end position="119"/>
    </location>
</feature>
<feature type="transmembrane region" description="Helical" evidence="2">
    <location>
        <begin position="215"/>
        <end position="239"/>
    </location>
</feature>
<feature type="domain" description="EamA" evidence="3">
    <location>
        <begin position="8"/>
        <end position="142"/>
    </location>
</feature>
<keyword evidence="2" id="KW-0472">Membrane</keyword>
<feature type="transmembrane region" description="Helical" evidence="2">
    <location>
        <begin position="70"/>
        <end position="95"/>
    </location>
</feature>
<dbReference type="InterPro" id="IPR000620">
    <property type="entry name" value="EamA_dom"/>
</dbReference>
<dbReference type="PANTHER" id="PTHR22911:SF137">
    <property type="entry name" value="SOLUTE CARRIER FAMILY 35 MEMBER G2-RELATED"/>
    <property type="match status" value="1"/>
</dbReference>
<comment type="similarity">
    <text evidence="1">Belongs to the EamA transporter family.</text>
</comment>
<feature type="transmembrane region" description="Helical" evidence="2">
    <location>
        <begin position="182"/>
        <end position="203"/>
    </location>
</feature>
<accession>A0ABS6G0W4</accession>
<name>A0ABS6G0W4_9FIRM</name>
<feature type="transmembrane region" description="Helical" evidence="2">
    <location>
        <begin position="246"/>
        <end position="263"/>
    </location>
</feature>
<reference evidence="4 5" key="1">
    <citation type="submission" date="2021-06" db="EMBL/GenBank/DDBJ databases">
        <authorList>
            <person name="Sun Q."/>
            <person name="Li D."/>
        </authorList>
    </citation>
    <scope>NUCLEOTIDE SEQUENCE [LARGE SCALE GENOMIC DNA]</scope>
    <source>
        <strain evidence="4 5">MSJ-5</strain>
    </source>
</reference>
<feature type="transmembrane region" description="Helical" evidence="2">
    <location>
        <begin position="9"/>
        <end position="31"/>
    </location>
</feature>
<organism evidence="4 5">
    <name type="scientific">Alkaliphilus flagellatus</name>
    <dbReference type="NCBI Taxonomy" id="2841507"/>
    <lineage>
        <taxon>Bacteria</taxon>
        <taxon>Bacillati</taxon>
        <taxon>Bacillota</taxon>
        <taxon>Clostridia</taxon>
        <taxon>Peptostreptococcales</taxon>
        <taxon>Natronincolaceae</taxon>
        <taxon>Alkaliphilus</taxon>
    </lineage>
</organism>
<evidence type="ECO:0000313" key="4">
    <source>
        <dbReference type="EMBL" id="MBU5675362.1"/>
    </source>
</evidence>
<feature type="domain" description="EamA" evidence="3">
    <location>
        <begin position="152"/>
        <end position="286"/>
    </location>
</feature>
<keyword evidence="5" id="KW-1185">Reference proteome</keyword>
<keyword evidence="2" id="KW-1133">Transmembrane helix</keyword>
<proteinExistence type="inferred from homology"/>
<dbReference type="Proteomes" id="UP000779508">
    <property type="component" value="Unassembled WGS sequence"/>
</dbReference>